<dbReference type="AlphaFoldDB" id="A0A167IS20"/>
<feature type="non-terminal residue" evidence="1">
    <location>
        <position position="1"/>
    </location>
</feature>
<organism evidence="1 2">
    <name type="scientific">Calocera viscosa (strain TUFC12733)</name>
    <dbReference type="NCBI Taxonomy" id="1330018"/>
    <lineage>
        <taxon>Eukaryota</taxon>
        <taxon>Fungi</taxon>
        <taxon>Dikarya</taxon>
        <taxon>Basidiomycota</taxon>
        <taxon>Agaricomycotina</taxon>
        <taxon>Dacrymycetes</taxon>
        <taxon>Dacrymycetales</taxon>
        <taxon>Dacrymycetaceae</taxon>
        <taxon>Calocera</taxon>
    </lineage>
</organism>
<proteinExistence type="predicted"/>
<name>A0A167IS20_CALVF</name>
<dbReference type="STRING" id="1330018.A0A167IS20"/>
<dbReference type="Gene3D" id="1.20.1280.50">
    <property type="match status" value="1"/>
</dbReference>
<dbReference type="InterPro" id="IPR036047">
    <property type="entry name" value="F-box-like_dom_sf"/>
</dbReference>
<dbReference type="OrthoDB" id="2269034at2759"/>
<dbReference type="EMBL" id="KV417306">
    <property type="protein sequence ID" value="KZO92903.1"/>
    <property type="molecule type" value="Genomic_DNA"/>
</dbReference>
<sequence length="581" mass="65221">FSELTRTTPPPEELRACDDVSHWNQEIASLEALLLDAKTALAAAENRAFALRARRAPINRVPDDILLEIFHAGAVELGLPYDEDGIRMEPFQVLIAAVCRHWRNLAHGTPSFWSRILIQHPYDSDSARLHLWLSLSKPSTLSLVVSCFFGSFTPFQNEQFKALLQDIAPRLLYLRLDEDVDMCRAILLDITDKATRLKHVVVSQNPWVHYSGSAWASVSLVSGPFSSRLSIASFSGPSALLPMFFISVLRHLDICFLDDELYNQGGEFQFFSMLGECESLVSLRLGNCRFHQIPSPDAQMPALMELKSIEVTYLLDSRILGWIANIVAPRLRSITLGCAELDFTAGIVDGWGSTHHRREESFWEGVKDLLERDKALFFSRHARVEFVEVRSRISNSADALQSMAILEAARLPHLRCFTWGYLALWGGYMQPDPQNKWTKDKGGALHRFARAYQALGLPLTSIIVYYPLPTTHSNPLTIAPSQPSRRLPPLGLPSPLLPLLRQQSSYLLPPLPRLAPVAKSVSIIFTILKKHVLCLTLPPVHPGLLRRARPRRSCASCAHRAPYGSRRGCPFVRCRKEQGIG</sequence>
<reference evidence="1 2" key="1">
    <citation type="journal article" date="2016" name="Mol. Biol. Evol.">
        <title>Comparative Genomics of Early-Diverging Mushroom-Forming Fungi Provides Insights into the Origins of Lignocellulose Decay Capabilities.</title>
        <authorList>
            <person name="Nagy L.G."/>
            <person name="Riley R."/>
            <person name="Tritt A."/>
            <person name="Adam C."/>
            <person name="Daum C."/>
            <person name="Floudas D."/>
            <person name="Sun H."/>
            <person name="Yadav J.S."/>
            <person name="Pangilinan J."/>
            <person name="Larsson K.H."/>
            <person name="Matsuura K."/>
            <person name="Barry K."/>
            <person name="Labutti K."/>
            <person name="Kuo R."/>
            <person name="Ohm R.A."/>
            <person name="Bhattacharya S.S."/>
            <person name="Shirouzu T."/>
            <person name="Yoshinaga Y."/>
            <person name="Martin F.M."/>
            <person name="Grigoriev I.V."/>
            <person name="Hibbett D.S."/>
        </authorList>
    </citation>
    <scope>NUCLEOTIDE SEQUENCE [LARGE SCALE GENOMIC DNA]</scope>
    <source>
        <strain evidence="1 2">TUFC12733</strain>
    </source>
</reference>
<dbReference type="SUPFAM" id="SSF81383">
    <property type="entry name" value="F-box domain"/>
    <property type="match status" value="1"/>
</dbReference>
<evidence type="ECO:0000313" key="2">
    <source>
        <dbReference type="Proteomes" id="UP000076738"/>
    </source>
</evidence>
<gene>
    <name evidence="1" type="ORF">CALVIDRAFT_540582</name>
</gene>
<keyword evidence="2" id="KW-1185">Reference proteome</keyword>
<accession>A0A167IS20</accession>
<protein>
    <submittedName>
        <fullName evidence="1">Uncharacterized protein</fullName>
    </submittedName>
</protein>
<dbReference type="Proteomes" id="UP000076738">
    <property type="component" value="Unassembled WGS sequence"/>
</dbReference>
<evidence type="ECO:0000313" key="1">
    <source>
        <dbReference type="EMBL" id="KZO92903.1"/>
    </source>
</evidence>